<organism evidence="2">
    <name type="scientific">viral metagenome</name>
    <dbReference type="NCBI Taxonomy" id="1070528"/>
    <lineage>
        <taxon>unclassified sequences</taxon>
        <taxon>metagenomes</taxon>
        <taxon>organismal metagenomes</taxon>
    </lineage>
</organism>
<evidence type="ECO:0000313" key="2">
    <source>
        <dbReference type="EMBL" id="QHT95880.1"/>
    </source>
</evidence>
<accession>A0A6C0ITI1</accession>
<keyword evidence="1" id="KW-0472">Membrane</keyword>
<dbReference type="AlphaFoldDB" id="A0A6C0ITI1"/>
<proteinExistence type="predicted"/>
<dbReference type="EMBL" id="MN740247">
    <property type="protein sequence ID" value="QHT95880.1"/>
    <property type="molecule type" value="Genomic_DNA"/>
</dbReference>
<evidence type="ECO:0000256" key="1">
    <source>
        <dbReference type="SAM" id="Phobius"/>
    </source>
</evidence>
<reference evidence="2" key="1">
    <citation type="journal article" date="2020" name="Nature">
        <title>Giant virus diversity and host interactions through global metagenomics.</title>
        <authorList>
            <person name="Schulz F."/>
            <person name="Roux S."/>
            <person name="Paez-Espino D."/>
            <person name="Jungbluth S."/>
            <person name="Walsh D.A."/>
            <person name="Denef V.J."/>
            <person name="McMahon K.D."/>
            <person name="Konstantinidis K.T."/>
            <person name="Eloe-Fadrosh E.A."/>
            <person name="Kyrpides N.C."/>
            <person name="Woyke T."/>
        </authorList>
    </citation>
    <scope>NUCLEOTIDE SEQUENCE</scope>
    <source>
        <strain evidence="2">GVMAG-M-3300024301-20</strain>
    </source>
</reference>
<protein>
    <submittedName>
        <fullName evidence="2">Uncharacterized protein</fullName>
    </submittedName>
</protein>
<feature type="transmembrane region" description="Helical" evidence="1">
    <location>
        <begin position="45"/>
        <end position="67"/>
    </location>
</feature>
<feature type="transmembrane region" description="Helical" evidence="1">
    <location>
        <begin position="20"/>
        <end position="36"/>
    </location>
</feature>
<keyword evidence="1" id="KW-1133">Transmembrane helix</keyword>
<name>A0A6C0ITI1_9ZZZZ</name>
<keyword evidence="1" id="KW-0812">Transmembrane</keyword>
<feature type="transmembrane region" description="Helical" evidence="1">
    <location>
        <begin position="73"/>
        <end position="90"/>
    </location>
</feature>
<sequence length="91" mass="10620">MNPVKTLMIDAILAADYIEHHLGLSFIVLAFMSLFYQKFVNGKKVYLPGHFFLIYAIGCFFLSYSMWEQQSHMFIVFLEGLLGVLGLYFYF</sequence>